<evidence type="ECO:0000256" key="1">
    <source>
        <dbReference type="SAM" id="Phobius"/>
    </source>
</evidence>
<feature type="transmembrane region" description="Helical" evidence="1">
    <location>
        <begin position="88"/>
        <end position="108"/>
    </location>
</feature>
<keyword evidence="1" id="KW-0812">Transmembrane</keyword>
<feature type="transmembrane region" description="Helical" evidence="1">
    <location>
        <begin position="59"/>
        <end position="76"/>
    </location>
</feature>
<keyword evidence="1" id="KW-0472">Membrane</keyword>
<evidence type="ECO:0000313" key="3">
    <source>
        <dbReference type="Proteomes" id="UP000759131"/>
    </source>
</evidence>
<dbReference type="AlphaFoldDB" id="A0A7R9QFP6"/>
<reference evidence="2" key="1">
    <citation type="submission" date="2020-11" db="EMBL/GenBank/DDBJ databases">
        <authorList>
            <person name="Tran Van P."/>
        </authorList>
    </citation>
    <scope>NUCLEOTIDE SEQUENCE</scope>
</reference>
<feature type="transmembrane region" description="Helical" evidence="1">
    <location>
        <begin position="120"/>
        <end position="140"/>
    </location>
</feature>
<name>A0A7R9QFP6_9ACAR</name>
<feature type="non-terminal residue" evidence="2">
    <location>
        <position position="1"/>
    </location>
</feature>
<organism evidence="2">
    <name type="scientific">Medioppia subpectinata</name>
    <dbReference type="NCBI Taxonomy" id="1979941"/>
    <lineage>
        <taxon>Eukaryota</taxon>
        <taxon>Metazoa</taxon>
        <taxon>Ecdysozoa</taxon>
        <taxon>Arthropoda</taxon>
        <taxon>Chelicerata</taxon>
        <taxon>Arachnida</taxon>
        <taxon>Acari</taxon>
        <taxon>Acariformes</taxon>
        <taxon>Sarcoptiformes</taxon>
        <taxon>Oribatida</taxon>
        <taxon>Brachypylina</taxon>
        <taxon>Oppioidea</taxon>
        <taxon>Oppiidae</taxon>
        <taxon>Medioppia</taxon>
    </lineage>
</organism>
<protein>
    <submittedName>
        <fullName evidence="2">Uncharacterized protein</fullName>
    </submittedName>
</protein>
<dbReference type="Proteomes" id="UP000759131">
    <property type="component" value="Unassembled WGS sequence"/>
</dbReference>
<gene>
    <name evidence="2" type="ORF">OSB1V03_LOCUS19878</name>
</gene>
<keyword evidence="3" id="KW-1185">Reference proteome</keyword>
<dbReference type="EMBL" id="OC885110">
    <property type="protein sequence ID" value="CAD7644052.1"/>
    <property type="molecule type" value="Genomic_DNA"/>
</dbReference>
<dbReference type="OrthoDB" id="118951at2759"/>
<sequence length="165" mass="18581">MSVIMDITFMLNGIACGKWFRHQLDGNRHKTFTQITTLLLSIMVALIKSRYKTVQIKPFTHCVPYLAGLLYGYFVLDNQLNKHIRAHRLWPTIIAGSTAIMAVISGGLMPGAVHSQALMAVHMVYTGVYAVIIGLSAIIYTDSHNTSLCKRFLSSRWWRPIRSLS</sequence>
<proteinExistence type="predicted"/>
<accession>A0A7R9QFP6</accession>
<keyword evidence="1" id="KW-1133">Transmembrane helix</keyword>
<evidence type="ECO:0000313" key="2">
    <source>
        <dbReference type="EMBL" id="CAD7644052.1"/>
    </source>
</evidence>
<dbReference type="EMBL" id="CAJPIZ010030535">
    <property type="protein sequence ID" value="CAG2119931.1"/>
    <property type="molecule type" value="Genomic_DNA"/>
</dbReference>